<comment type="caution">
    <text evidence="1">The sequence shown here is derived from an EMBL/GenBank/DDBJ whole genome shotgun (WGS) entry which is preliminary data.</text>
</comment>
<protein>
    <submittedName>
        <fullName evidence="1">Uncharacterized protein</fullName>
    </submittedName>
</protein>
<gene>
    <name evidence="1" type="ORF">AAE039_17795</name>
</gene>
<organism evidence="1 2">
    <name type="scientific">Stenotrophomonas bentonitica</name>
    <dbReference type="NCBI Taxonomy" id="1450134"/>
    <lineage>
        <taxon>Bacteria</taxon>
        <taxon>Pseudomonadati</taxon>
        <taxon>Pseudomonadota</taxon>
        <taxon>Gammaproteobacteria</taxon>
        <taxon>Lysobacterales</taxon>
        <taxon>Lysobacteraceae</taxon>
        <taxon>Stenotrophomonas</taxon>
    </lineage>
</organism>
<name>A0ABU9JSG0_9GAMM</name>
<keyword evidence="2" id="KW-1185">Reference proteome</keyword>
<evidence type="ECO:0000313" key="2">
    <source>
        <dbReference type="Proteomes" id="UP001455088"/>
    </source>
</evidence>
<accession>A0ABU9JSG0</accession>
<reference evidence="1 2" key="1">
    <citation type="submission" date="2024-04" db="EMBL/GenBank/DDBJ databases">
        <title>Bacterial endophytes with biocontrol capabilities against important plant pathogens.</title>
        <authorList>
            <person name="Alayande K.A."/>
        </authorList>
    </citation>
    <scope>NUCLEOTIDE SEQUENCE [LARGE SCALE GENOMIC DNA]</scope>
    <source>
        <strain evidence="1 2">KV22</strain>
    </source>
</reference>
<dbReference type="Proteomes" id="UP001455088">
    <property type="component" value="Unassembled WGS sequence"/>
</dbReference>
<dbReference type="EMBL" id="JBBYHY010000011">
    <property type="protein sequence ID" value="MEL3955414.1"/>
    <property type="molecule type" value="Genomic_DNA"/>
</dbReference>
<evidence type="ECO:0000313" key="1">
    <source>
        <dbReference type="EMBL" id="MEL3955414.1"/>
    </source>
</evidence>
<proteinExistence type="predicted"/>
<sequence length="59" mass="6483">MKDADFFAQMRIGIPPIARPAAPAAHRCECDPTSNPACDDCQAVDHALRQHATTEDYIE</sequence>
<dbReference type="RefSeq" id="WP_341987672.1">
    <property type="nucleotide sequence ID" value="NZ_JBBYHY010000011.1"/>
</dbReference>